<reference evidence="2" key="1">
    <citation type="submission" date="2023-07" db="EMBL/GenBank/DDBJ databases">
        <title>30 novel species of actinomycetes from the DSMZ collection.</title>
        <authorList>
            <person name="Nouioui I."/>
        </authorList>
    </citation>
    <scope>NUCLEOTIDE SEQUENCE [LARGE SCALE GENOMIC DNA]</scope>
    <source>
        <strain evidence="2">DSM 44399</strain>
    </source>
</reference>
<evidence type="ECO:0000313" key="2">
    <source>
        <dbReference type="Proteomes" id="UP001183176"/>
    </source>
</evidence>
<proteinExistence type="predicted"/>
<dbReference type="EMBL" id="JAVREH010000028">
    <property type="protein sequence ID" value="MDT0263068.1"/>
    <property type="molecule type" value="Genomic_DNA"/>
</dbReference>
<dbReference type="Proteomes" id="UP001183176">
    <property type="component" value="Unassembled WGS sequence"/>
</dbReference>
<protein>
    <submittedName>
        <fullName evidence="1">Uncharacterized protein</fullName>
    </submittedName>
</protein>
<keyword evidence="2" id="KW-1185">Reference proteome</keyword>
<name>A0ABU2JEB8_9ACTN</name>
<evidence type="ECO:0000313" key="1">
    <source>
        <dbReference type="EMBL" id="MDT0263068.1"/>
    </source>
</evidence>
<sequence>MYTPLPEGRDAKLSRLLPTDVIDVDGALYELGAVLSDVAGESVETHLDDDAGVDPPLLNRNRVWERRQAPI</sequence>
<accession>A0ABU2JEB8</accession>
<organism evidence="1 2">
    <name type="scientific">Jatrophihabitans lederbergiae</name>
    <dbReference type="NCBI Taxonomy" id="3075547"/>
    <lineage>
        <taxon>Bacteria</taxon>
        <taxon>Bacillati</taxon>
        <taxon>Actinomycetota</taxon>
        <taxon>Actinomycetes</taxon>
        <taxon>Jatrophihabitantales</taxon>
        <taxon>Jatrophihabitantaceae</taxon>
        <taxon>Jatrophihabitans</taxon>
    </lineage>
</organism>
<comment type="caution">
    <text evidence="1">The sequence shown here is derived from an EMBL/GenBank/DDBJ whole genome shotgun (WGS) entry which is preliminary data.</text>
</comment>
<dbReference type="RefSeq" id="WP_311424215.1">
    <property type="nucleotide sequence ID" value="NZ_JAVREH010000028.1"/>
</dbReference>
<gene>
    <name evidence="1" type="ORF">RM423_16885</name>
</gene>